<sequence>MKRIYKIIIISITLGIIHWIIDAIIDSFIFNLHSFLNSLVLGITVDEFYMRSITILYFVVIGVFFNSIMSKQMQSASALKDSEVRYRMLFNSCNDALFVHQPSPLKYLNKFIEVNDNACQRLGYTKEELLNLTPLDISIPDQNNTEKILKKLRTEKRAVFEAIHRRKNGMKIPVEISSNQFKLNGELTILSIVRDITERKKMEEKLKKAASTDPLTGLSNRRDFNQKIKNEIIRFNR</sequence>
<evidence type="ECO:0008006" key="5">
    <source>
        <dbReference type="Google" id="ProtNLM"/>
    </source>
</evidence>
<comment type="caution">
    <text evidence="4">The sequence shown here is derived from an EMBL/GenBank/DDBJ whole genome shotgun (WGS) entry which is preliminary data.</text>
</comment>
<dbReference type="PROSITE" id="PS50113">
    <property type="entry name" value="PAC"/>
    <property type="match status" value="1"/>
</dbReference>
<dbReference type="InterPro" id="IPR043128">
    <property type="entry name" value="Rev_trsase/Diguanyl_cyclase"/>
</dbReference>
<dbReference type="InterPro" id="IPR000700">
    <property type="entry name" value="PAS-assoc_C"/>
</dbReference>
<feature type="non-terminal residue" evidence="4">
    <location>
        <position position="237"/>
    </location>
</feature>
<feature type="transmembrane region" description="Helical" evidence="1">
    <location>
        <begin position="49"/>
        <end position="69"/>
    </location>
</feature>
<dbReference type="AlphaFoldDB" id="A0A0F8YXV0"/>
<evidence type="ECO:0000256" key="1">
    <source>
        <dbReference type="SAM" id="Phobius"/>
    </source>
</evidence>
<dbReference type="PANTHER" id="PTHR44757">
    <property type="entry name" value="DIGUANYLATE CYCLASE DGCP"/>
    <property type="match status" value="1"/>
</dbReference>
<gene>
    <name evidence="4" type="ORF">LCGC14_2841180</name>
</gene>
<dbReference type="PROSITE" id="PS50112">
    <property type="entry name" value="PAS"/>
    <property type="match status" value="1"/>
</dbReference>
<dbReference type="NCBIfam" id="TIGR00229">
    <property type="entry name" value="sensory_box"/>
    <property type="match status" value="1"/>
</dbReference>
<feature type="domain" description="PAC" evidence="3">
    <location>
        <begin position="158"/>
        <end position="208"/>
    </location>
</feature>
<dbReference type="Pfam" id="PF13426">
    <property type="entry name" value="PAS_9"/>
    <property type="match status" value="1"/>
</dbReference>
<protein>
    <recommendedName>
        <fullName evidence="5">PAS domain-containing protein</fullName>
    </recommendedName>
</protein>
<organism evidence="4">
    <name type="scientific">marine sediment metagenome</name>
    <dbReference type="NCBI Taxonomy" id="412755"/>
    <lineage>
        <taxon>unclassified sequences</taxon>
        <taxon>metagenomes</taxon>
        <taxon>ecological metagenomes</taxon>
    </lineage>
</organism>
<keyword evidence="1" id="KW-0472">Membrane</keyword>
<dbReference type="Gene3D" id="3.30.70.270">
    <property type="match status" value="1"/>
</dbReference>
<evidence type="ECO:0000313" key="4">
    <source>
        <dbReference type="EMBL" id="KKK78675.1"/>
    </source>
</evidence>
<accession>A0A0F8YXV0</accession>
<dbReference type="CDD" id="cd00130">
    <property type="entry name" value="PAS"/>
    <property type="match status" value="1"/>
</dbReference>
<dbReference type="PANTHER" id="PTHR44757:SF2">
    <property type="entry name" value="BIOFILM ARCHITECTURE MAINTENANCE PROTEIN MBAA"/>
    <property type="match status" value="1"/>
</dbReference>
<dbReference type="InterPro" id="IPR052155">
    <property type="entry name" value="Biofilm_reg_signaling"/>
</dbReference>
<keyword evidence="1" id="KW-1133">Transmembrane helix</keyword>
<reference evidence="4" key="1">
    <citation type="journal article" date="2015" name="Nature">
        <title>Complex archaea that bridge the gap between prokaryotes and eukaryotes.</title>
        <authorList>
            <person name="Spang A."/>
            <person name="Saw J.H."/>
            <person name="Jorgensen S.L."/>
            <person name="Zaremba-Niedzwiedzka K."/>
            <person name="Martijn J."/>
            <person name="Lind A.E."/>
            <person name="van Eijk R."/>
            <person name="Schleper C."/>
            <person name="Guy L."/>
            <person name="Ettema T.J."/>
        </authorList>
    </citation>
    <scope>NUCLEOTIDE SEQUENCE</scope>
</reference>
<feature type="domain" description="PAS" evidence="2">
    <location>
        <begin position="82"/>
        <end position="131"/>
    </location>
</feature>
<dbReference type="InterPro" id="IPR000014">
    <property type="entry name" value="PAS"/>
</dbReference>
<evidence type="ECO:0000259" key="3">
    <source>
        <dbReference type="PROSITE" id="PS50113"/>
    </source>
</evidence>
<name>A0A0F8YXV0_9ZZZZ</name>
<proteinExistence type="predicted"/>
<keyword evidence="1" id="KW-0812">Transmembrane</keyword>
<evidence type="ECO:0000259" key="2">
    <source>
        <dbReference type="PROSITE" id="PS50112"/>
    </source>
</evidence>
<dbReference type="SUPFAM" id="SSF55785">
    <property type="entry name" value="PYP-like sensor domain (PAS domain)"/>
    <property type="match status" value="1"/>
</dbReference>
<dbReference type="Gene3D" id="3.30.450.20">
    <property type="entry name" value="PAS domain"/>
    <property type="match status" value="1"/>
</dbReference>
<dbReference type="EMBL" id="LAZR01054384">
    <property type="protein sequence ID" value="KKK78675.1"/>
    <property type="molecule type" value="Genomic_DNA"/>
</dbReference>
<feature type="transmembrane region" description="Helical" evidence="1">
    <location>
        <begin position="7"/>
        <end position="29"/>
    </location>
</feature>
<dbReference type="InterPro" id="IPR035965">
    <property type="entry name" value="PAS-like_dom_sf"/>
</dbReference>